<proteinExistence type="predicted"/>
<dbReference type="EMBL" id="CAXAMN010025350">
    <property type="protein sequence ID" value="CAK9094526.1"/>
    <property type="molecule type" value="Genomic_DNA"/>
</dbReference>
<accession>A0ABP0R5R4</accession>
<feature type="region of interest" description="Disordered" evidence="1">
    <location>
        <begin position="164"/>
        <end position="215"/>
    </location>
</feature>
<name>A0ABP0R5R4_9DINO</name>
<evidence type="ECO:0000313" key="3">
    <source>
        <dbReference type="Proteomes" id="UP001642484"/>
    </source>
</evidence>
<gene>
    <name evidence="2" type="ORF">CCMP2556_LOCUS45076</name>
</gene>
<keyword evidence="3" id="KW-1185">Reference proteome</keyword>
<comment type="caution">
    <text evidence="2">The sequence shown here is derived from an EMBL/GenBank/DDBJ whole genome shotgun (WGS) entry which is preliminary data.</text>
</comment>
<sequence length="250" mass="26470">MHRNQAQETVSKQRRTCHEVPTAFCPKSITDAKHVSAVKNCVSRSDIVTIPNTCRGSVPSTCRPDAALVASVGGSVPKMADAVEPLAQEVFKQRSLGWNSGGPSGDLKLRNITPGVTRWPDLSLYELAKENENKPVEAKPEAVTSGDTVLEGMLNDLLAALRKEQPQDPLSKEKVDQATAAAEAEVKKTETVPSPTSTTGPLVAAEPDQPKAGYGGPSAGLLAAVQRASEMIKGVSGRAWSGVMASHRRP</sequence>
<protein>
    <submittedName>
        <fullName evidence="2">Uncharacterized protein</fullName>
    </submittedName>
</protein>
<evidence type="ECO:0000313" key="2">
    <source>
        <dbReference type="EMBL" id="CAK9094526.1"/>
    </source>
</evidence>
<reference evidence="2 3" key="1">
    <citation type="submission" date="2024-02" db="EMBL/GenBank/DDBJ databases">
        <authorList>
            <person name="Chen Y."/>
            <person name="Shah S."/>
            <person name="Dougan E. K."/>
            <person name="Thang M."/>
            <person name="Chan C."/>
        </authorList>
    </citation>
    <scope>NUCLEOTIDE SEQUENCE [LARGE SCALE GENOMIC DNA]</scope>
</reference>
<feature type="compositionally biased region" description="Basic and acidic residues" evidence="1">
    <location>
        <begin position="164"/>
        <end position="176"/>
    </location>
</feature>
<evidence type="ECO:0000256" key="1">
    <source>
        <dbReference type="SAM" id="MobiDB-lite"/>
    </source>
</evidence>
<organism evidence="2 3">
    <name type="scientific">Durusdinium trenchii</name>
    <dbReference type="NCBI Taxonomy" id="1381693"/>
    <lineage>
        <taxon>Eukaryota</taxon>
        <taxon>Sar</taxon>
        <taxon>Alveolata</taxon>
        <taxon>Dinophyceae</taxon>
        <taxon>Suessiales</taxon>
        <taxon>Symbiodiniaceae</taxon>
        <taxon>Durusdinium</taxon>
    </lineage>
</organism>
<dbReference type="Proteomes" id="UP001642484">
    <property type="component" value="Unassembled WGS sequence"/>
</dbReference>